<sequence length="167" mass="18460">MKIAAILAFVSVFGGSMQGEHDGEGCTPEENALIEKCKSVSKKHADLLAKANLNTDGPKEYNELAAACKEEVKCMSQIKCQSVRKFIDEGTSVTCQWAECSAKLHPKKDEIPCIKEYLFYGNDKEFPKEEMCKKVKEYGECVGNQLKAVCGAAIYNMHKSHIDLLGC</sequence>
<keyword evidence="1" id="KW-0732">Signal</keyword>
<dbReference type="PANTHER" id="PTHR37429">
    <property type="entry name" value="PROTEIN CBG19148-RELATED"/>
    <property type="match status" value="1"/>
</dbReference>
<feature type="signal peptide" evidence="1">
    <location>
        <begin position="1"/>
        <end position="19"/>
    </location>
</feature>
<reference evidence="3 4" key="1">
    <citation type="submission" date="2020-04" db="EMBL/GenBank/DDBJ databases">
        <authorList>
            <person name="Laetsch R D."/>
            <person name="Stevens L."/>
            <person name="Kumar S."/>
            <person name="Blaxter L. M."/>
        </authorList>
    </citation>
    <scope>NUCLEOTIDE SEQUENCE [LARGE SCALE GENOMIC DNA]</scope>
</reference>
<dbReference type="Pfam" id="PF01579">
    <property type="entry name" value="DUF19"/>
    <property type="match status" value="1"/>
</dbReference>
<gene>
    <name evidence="3" type="ORF">CBOVIS_LOCUS1716</name>
</gene>
<comment type="caution">
    <text evidence="3">The sequence shown here is derived from an EMBL/GenBank/DDBJ whole genome shotgun (WGS) entry which is preliminary data.</text>
</comment>
<dbReference type="EMBL" id="CADEPM010000001">
    <property type="protein sequence ID" value="CAB3398443.1"/>
    <property type="molecule type" value="Genomic_DNA"/>
</dbReference>
<evidence type="ECO:0000256" key="1">
    <source>
        <dbReference type="SAM" id="SignalP"/>
    </source>
</evidence>
<evidence type="ECO:0000313" key="3">
    <source>
        <dbReference type="EMBL" id="CAB3398443.1"/>
    </source>
</evidence>
<keyword evidence="4" id="KW-1185">Reference proteome</keyword>
<evidence type="ECO:0000259" key="2">
    <source>
        <dbReference type="Pfam" id="PF01579"/>
    </source>
</evidence>
<dbReference type="PANTHER" id="PTHR37429:SF3">
    <property type="entry name" value="DUF19 DOMAIN-CONTAINING PROTEIN"/>
    <property type="match status" value="1"/>
</dbReference>
<accession>A0A8S1EEE2</accession>
<dbReference type="Proteomes" id="UP000494206">
    <property type="component" value="Unassembled WGS sequence"/>
</dbReference>
<dbReference type="AlphaFoldDB" id="A0A8S1EEE2"/>
<evidence type="ECO:0000313" key="4">
    <source>
        <dbReference type="Proteomes" id="UP000494206"/>
    </source>
</evidence>
<name>A0A8S1EEE2_9PELO</name>
<feature type="chain" id="PRO_5035922148" description="T20D4.11-like domain-containing protein" evidence="1">
    <location>
        <begin position="20"/>
        <end position="167"/>
    </location>
</feature>
<dbReference type="InterPro" id="IPR002542">
    <property type="entry name" value="T20D4.11-like_dom"/>
</dbReference>
<protein>
    <recommendedName>
        <fullName evidence="2">T20D4.11-like domain-containing protein</fullName>
    </recommendedName>
</protein>
<feature type="domain" description="T20D4.11-like" evidence="2">
    <location>
        <begin position="26"/>
        <end position="163"/>
    </location>
</feature>
<organism evidence="3 4">
    <name type="scientific">Caenorhabditis bovis</name>
    <dbReference type="NCBI Taxonomy" id="2654633"/>
    <lineage>
        <taxon>Eukaryota</taxon>
        <taxon>Metazoa</taxon>
        <taxon>Ecdysozoa</taxon>
        <taxon>Nematoda</taxon>
        <taxon>Chromadorea</taxon>
        <taxon>Rhabditida</taxon>
        <taxon>Rhabditina</taxon>
        <taxon>Rhabditomorpha</taxon>
        <taxon>Rhabditoidea</taxon>
        <taxon>Rhabditidae</taxon>
        <taxon>Peloderinae</taxon>
        <taxon>Caenorhabditis</taxon>
    </lineage>
</organism>
<proteinExistence type="predicted"/>